<keyword evidence="4" id="KW-1185">Reference proteome</keyword>
<dbReference type="RefSeq" id="WP_387721887.1">
    <property type="nucleotide sequence ID" value="NZ_JBIAPI010000008.1"/>
</dbReference>
<proteinExistence type="predicted"/>
<comment type="caution">
    <text evidence="3">The sequence shown here is derived from an EMBL/GenBank/DDBJ whole genome shotgun (WGS) entry which is preliminary data.</text>
</comment>
<protein>
    <submittedName>
        <fullName evidence="3">Uncharacterized protein</fullName>
    </submittedName>
</protein>
<feature type="transmembrane region" description="Helical" evidence="2">
    <location>
        <begin position="213"/>
        <end position="232"/>
    </location>
</feature>
<evidence type="ECO:0000256" key="2">
    <source>
        <dbReference type="SAM" id="Phobius"/>
    </source>
</evidence>
<keyword evidence="2" id="KW-0472">Membrane</keyword>
<accession>A0ABW6R1B7</accession>
<gene>
    <name evidence="3" type="ORF">ACFYV7_27480</name>
</gene>
<keyword evidence="2" id="KW-1133">Transmembrane helix</keyword>
<dbReference type="EMBL" id="JBIAPI010000008">
    <property type="protein sequence ID" value="MFF3226565.1"/>
    <property type="molecule type" value="Genomic_DNA"/>
</dbReference>
<dbReference type="Proteomes" id="UP001601948">
    <property type="component" value="Unassembled WGS sequence"/>
</dbReference>
<name>A0ABW6R1B7_9NOCA</name>
<feature type="compositionally biased region" description="Low complexity" evidence="1">
    <location>
        <begin position="435"/>
        <end position="488"/>
    </location>
</feature>
<feature type="region of interest" description="Disordered" evidence="1">
    <location>
        <begin position="320"/>
        <end position="347"/>
    </location>
</feature>
<feature type="compositionally biased region" description="Basic and acidic residues" evidence="1">
    <location>
        <begin position="361"/>
        <end position="370"/>
    </location>
</feature>
<feature type="transmembrane region" description="Helical" evidence="2">
    <location>
        <begin position="156"/>
        <end position="177"/>
    </location>
</feature>
<feature type="transmembrane region" description="Helical" evidence="2">
    <location>
        <begin position="118"/>
        <end position="136"/>
    </location>
</feature>
<evidence type="ECO:0000313" key="4">
    <source>
        <dbReference type="Proteomes" id="UP001601948"/>
    </source>
</evidence>
<sequence>MTIQHPIEDEVTQLARRVEKARGRLAYQFDPALTEALSEDELLAERELAEKIRGQDRGQRWKEAQAAASAADRARQTTEAIEKADMRDLLVARKAIAAQRRESSPHAKLASLYRHRAWSLRALAGVVGAGMLWSAVNVQHNIAPGGPGDPLYWFSYLLEAMISVCLIIIMIGTNKVAEWGVVDNRKQVVAAEVALLSLTVTLNTYPYLRAEHWYDAAVHAVAPVMIGVALLIHDAASARYGLAIHRATDQVRDLPDPAEQIRRTLPAIASYRLRRSAAEVMASNSIAELTVEAEPDPLAELGAGPTGDAVVDPEIETVVVTDEDDAATPEPAAPVRSAFRSTTPPPSAKVVAAATLGSDLVDTKDSRPAAKSENGSAPSTSDRKPTVSAPAPEEPAAKSKPATPVNGEKRDTDSKPTTPVNGSGAATKPAVAAPSQKSATPTKAAAQQAAPSKTIATPAKPSKPAATTPDKLTVKSAESTSATAPTAAIKRPADEKPTTPADTKPGKDAPAIPTPEIHDTGQFRIAEILEQELAELQAARRRARTSRKTSTPAAGRDR</sequence>
<evidence type="ECO:0000313" key="3">
    <source>
        <dbReference type="EMBL" id="MFF3226565.1"/>
    </source>
</evidence>
<organism evidence="3 4">
    <name type="scientific">Nocardia suismassiliense</name>
    <dbReference type="NCBI Taxonomy" id="2077092"/>
    <lineage>
        <taxon>Bacteria</taxon>
        <taxon>Bacillati</taxon>
        <taxon>Actinomycetota</taxon>
        <taxon>Actinomycetes</taxon>
        <taxon>Mycobacteriales</taxon>
        <taxon>Nocardiaceae</taxon>
        <taxon>Nocardia</taxon>
    </lineage>
</organism>
<feature type="compositionally biased region" description="Low complexity" evidence="1">
    <location>
        <begin position="548"/>
        <end position="558"/>
    </location>
</feature>
<feature type="region of interest" description="Disordered" evidence="1">
    <location>
        <begin position="359"/>
        <end position="516"/>
    </location>
</feature>
<keyword evidence="2" id="KW-0812">Transmembrane</keyword>
<evidence type="ECO:0000256" key="1">
    <source>
        <dbReference type="SAM" id="MobiDB-lite"/>
    </source>
</evidence>
<feature type="region of interest" description="Disordered" evidence="1">
    <location>
        <begin position="537"/>
        <end position="558"/>
    </location>
</feature>
<reference evidence="3 4" key="1">
    <citation type="submission" date="2024-10" db="EMBL/GenBank/DDBJ databases">
        <title>The Natural Products Discovery Center: Release of the First 8490 Sequenced Strains for Exploring Actinobacteria Biosynthetic Diversity.</title>
        <authorList>
            <person name="Kalkreuter E."/>
            <person name="Kautsar S.A."/>
            <person name="Yang D."/>
            <person name="Bader C.D."/>
            <person name="Teijaro C.N."/>
            <person name="Fluegel L."/>
            <person name="Davis C.M."/>
            <person name="Simpson J.R."/>
            <person name="Lauterbach L."/>
            <person name="Steele A.D."/>
            <person name="Gui C."/>
            <person name="Meng S."/>
            <person name="Li G."/>
            <person name="Viehrig K."/>
            <person name="Ye F."/>
            <person name="Su P."/>
            <person name="Kiefer A.F."/>
            <person name="Nichols A."/>
            <person name="Cepeda A.J."/>
            <person name="Yan W."/>
            <person name="Fan B."/>
            <person name="Jiang Y."/>
            <person name="Adhikari A."/>
            <person name="Zheng C.-J."/>
            <person name="Schuster L."/>
            <person name="Cowan T.M."/>
            <person name="Smanski M.J."/>
            <person name="Chevrette M.G."/>
            <person name="De Carvalho L.P.S."/>
            <person name="Shen B."/>
        </authorList>
    </citation>
    <scope>NUCLEOTIDE SEQUENCE [LARGE SCALE GENOMIC DNA]</scope>
    <source>
        <strain evidence="3 4">NPDC003040</strain>
    </source>
</reference>